<evidence type="ECO:0000259" key="7">
    <source>
        <dbReference type="Pfam" id="PF02016"/>
    </source>
</evidence>
<dbReference type="GO" id="GO:0004180">
    <property type="term" value="F:carboxypeptidase activity"/>
    <property type="evidence" value="ECO:0007669"/>
    <property type="project" value="UniProtKB-KW"/>
</dbReference>
<evidence type="ECO:0000313" key="9">
    <source>
        <dbReference type="EMBL" id="SMP35487.1"/>
    </source>
</evidence>
<evidence type="ECO:0000256" key="3">
    <source>
        <dbReference type="ARBA" id="ARBA00022670"/>
    </source>
</evidence>
<dbReference type="InterPro" id="IPR040449">
    <property type="entry name" value="Peptidase_S66_N"/>
</dbReference>
<dbReference type="RefSeq" id="WP_102992651.1">
    <property type="nucleotide sequence ID" value="NZ_FXTU01000013.1"/>
</dbReference>
<dbReference type="AlphaFoldDB" id="A0AA46AH74"/>
<evidence type="ECO:0000256" key="4">
    <source>
        <dbReference type="ARBA" id="ARBA00022801"/>
    </source>
</evidence>
<protein>
    <submittedName>
        <fullName evidence="9">Muramoyltetrapeptide carboxypeptidase</fullName>
    </submittedName>
</protein>
<dbReference type="Gene3D" id="3.40.50.10740">
    <property type="entry name" value="Class I glutamine amidotransferase-like"/>
    <property type="match status" value="1"/>
</dbReference>
<keyword evidence="3" id="KW-0645">Protease</keyword>
<name>A0AA46AH74_9BACL</name>
<dbReference type="PANTHER" id="PTHR30237:SF2">
    <property type="entry name" value="MUREIN TETRAPEPTIDE CARBOXYPEPTIDASE"/>
    <property type="match status" value="1"/>
</dbReference>
<keyword evidence="2 9" id="KW-0121">Carboxypeptidase</keyword>
<organism evidence="9 10">
    <name type="scientific">Laceyella tengchongensis</name>
    <dbReference type="NCBI Taxonomy" id="574699"/>
    <lineage>
        <taxon>Bacteria</taxon>
        <taxon>Bacillati</taxon>
        <taxon>Bacillota</taxon>
        <taxon>Bacilli</taxon>
        <taxon>Bacillales</taxon>
        <taxon>Thermoactinomycetaceae</taxon>
        <taxon>Laceyella</taxon>
    </lineage>
</organism>
<comment type="caution">
    <text evidence="9">The sequence shown here is derived from an EMBL/GenBank/DDBJ whole genome shotgun (WGS) entry which is preliminary data.</text>
</comment>
<dbReference type="GO" id="GO:0006508">
    <property type="term" value="P:proteolysis"/>
    <property type="evidence" value="ECO:0007669"/>
    <property type="project" value="UniProtKB-KW"/>
</dbReference>
<dbReference type="InterPro" id="IPR003507">
    <property type="entry name" value="S66_fam"/>
</dbReference>
<feature type="active site" description="Charge relay system" evidence="6">
    <location>
        <position position="279"/>
    </location>
</feature>
<dbReference type="InterPro" id="IPR027478">
    <property type="entry name" value="LdcA_N"/>
</dbReference>
<dbReference type="Pfam" id="PF17676">
    <property type="entry name" value="Peptidase_S66C"/>
    <property type="match status" value="1"/>
</dbReference>
<comment type="similarity">
    <text evidence="1">Belongs to the peptidase S66 family.</text>
</comment>
<dbReference type="EMBL" id="FXTU01000013">
    <property type="protein sequence ID" value="SMP35487.1"/>
    <property type="molecule type" value="Genomic_DNA"/>
</dbReference>
<dbReference type="Pfam" id="PF02016">
    <property type="entry name" value="Peptidase_S66"/>
    <property type="match status" value="1"/>
</dbReference>
<dbReference type="GO" id="GO:0008236">
    <property type="term" value="F:serine-type peptidase activity"/>
    <property type="evidence" value="ECO:0007669"/>
    <property type="project" value="UniProtKB-KW"/>
</dbReference>
<evidence type="ECO:0000313" key="10">
    <source>
        <dbReference type="Proteomes" id="UP001157946"/>
    </source>
</evidence>
<feature type="active site" description="Nucleophile" evidence="6">
    <location>
        <position position="108"/>
    </location>
</feature>
<dbReference type="InterPro" id="IPR040921">
    <property type="entry name" value="Peptidase_S66C"/>
</dbReference>
<evidence type="ECO:0000256" key="1">
    <source>
        <dbReference type="ARBA" id="ARBA00010233"/>
    </source>
</evidence>
<feature type="domain" description="LD-carboxypeptidase C-terminal" evidence="8">
    <location>
        <begin position="178"/>
        <end position="293"/>
    </location>
</feature>
<keyword evidence="5" id="KW-0720">Serine protease</keyword>
<proteinExistence type="inferred from homology"/>
<feature type="active site" description="Charge relay system" evidence="6">
    <location>
        <position position="209"/>
    </location>
</feature>
<dbReference type="CDD" id="cd07025">
    <property type="entry name" value="Peptidase_S66"/>
    <property type="match status" value="1"/>
</dbReference>
<sequence length="311" mass="34360">MKPPALKPGDLIGVIAPASPVPEERRERALQTLRRFGYRVKVGASVQEQHGYFSGTDEVRARDVNEMFADPEVRAIMCIRGGYGSQRLLDRIDYAMIRKNPKIFVGYSDITSLHLALWKKAGLITFHGPMVGELEHVSEEEEMAWAVLFRQLSDPQPLGEYPDTGRTLCFTITPGRATGRLVGGNLCLLAASMGTPYELDTTGKILFIEEVGEEPYRIDRMLTQLRLAGKLEQAAGILFTDFHDCNAANPERSLTLREVLEEIVRPLGVPAYFGFQAGHTKPNLALPIGIQAYLDAGEGTLMLLEGCVQAN</sequence>
<keyword evidence="4" id="KW-0378">Hydrolase</keyword>
<dbReference type="Gene3D" id="3.50.30.60">
    <property type="entry name" value="LD-carboxypeptidase A C-terminal domain-like"/>
    <property type="match status" value="1"/>
</dbReference>
<gene>
    <name evidence="9" type="ORF">SAMN06265361_11311</name>
</gene>
<dbReference type="PANTHER" id="PTHR30237">
    <property type="entry name" value="MURAMOYLTETRAPEPTIDE CARBOXYPEPTIDASE"/>
    <property type="match status" value="1"/>
</dbReference>
<evidence type="ECO:0000256" key="5">
    <source>
        <dbReference type="ARBA" id="ARBA00022825"/>
    </source>
</evidence>
<accession>A0AA46AH74</accession>
<keyword evidence="10" id="KW-1185">Reference proteome</keyword>
<reference evidence="9" key="1">
    <citation type="submission" date="2017-05" db="EMBL/GenBank/DDBJ databases">
        <authorList>
            <person name="Varghese N."/>
            <person name="Submissions S."/>
        </authorList>
    </citation>
    <scope>NUCLEOTIDE SEQUENCE</scope>
    <source>
        <strain evidence="9">DSM 45262</strain>
    </source>
</reference>
<dbReference type="SUPFAM" id="SSF52317">
    <property type="entry name" value="Class I glutamine amidotransferase-like"/>
    <property type="match status" value="1"/>
</dbReference>
<evidence type="ECO:0000256" key="2">
    <source>
        <dbReference type="ARBA" id="ARBA00022645"/>
    </source>
</evidence>
<evidence type="ECO:0000259" key="8">
    <source>
        <dbReference type="Pfam" id="PF17676"/>
    </source>
</evidence>
<dbReference type="Proteomes" id="UP001157946">
    <property type="component" value="Unassembled WGS sequence"/>
</dbReference>
<dbReference type="InterPro" id="IPR027461">
    <property type="entry name" value="Carboxypeptidase_A_C_sf"/>
</dbReference>
<evidence type="ECO:0000256" key="6">
    <source>
        <dbReference type="PIRSR" id="PIRSR028757-1"/>
    </source>
</evidence>
<dbReference type="SUPFAM" id="SSF141986">
    <property type="entry name" value="LD-carboxypeptidase A C-terminal domain-like"/>
    <property type="match status" value="1"/>
</dbReference>
<feature type="domain" description="LD-carboxypeptidase N-terminal" evidence="7">
    <location>
        <begin position="12"/>
        <end position="128"/>
    </location>
</feature>
<dbReference type="PIRSF" id="PIRSF028757">
    <property type="entry name" value="LD-carboxypeptidase"/>
    <property type="match status" value="1"/>
</dbReference>
<dbReference type="InterPro" id="IPR029062">
    <property type="entry name" value="Class_I_gatase-like"/>
</dbReference>